<feature type="transmembrane region" description="Helical" evidence="1">
    <location>
        <begin position="12"/>
        <end position="32"/>
    </location>
</feature>
<accession>A0A8D8Y1G6</accession>
<evidence type="ECO:0000256" key="1">
    <source>
        <dbReference type="SAM" id="Phobius"/>
    </source>
</evidence>
<evidence type="ECO:0000313" key="2">
    <source>
        <dbReference type="EMBL" id="CAG6715054.1"/>
    </source>
</evidence>
<keyword evidence="1" id="KW-0812">Transmembrane</keyword>
<reference evidence="2" key="1">
    <citation type="submission" date="2021-05" db="EMBL/GenBank/DDBJ databases">
        <authorList>
            <person name="Alioto T."/>
            <person name="Alioto T."/>
            <person name="Gomez Garrido J."/>
        </authorList>
    </citation>
    <scope>NUCLEOTIDE SEQUENCE</scope>
</reference>
<keyword evidence="1" id="KW-0472">Membrane</keyword>
<organism evidence="2">
    <name type="scientific">Cacopsylla melanoneura</name>
    <dbReference type="NCBI Taxonomy" id="428564"/>
    <lineage>
        <taxon>Eukaryota</taxon>
        <taxon>Metazoa</taxon>
        <taxon>Ecdysozoa</taxon>
        <taxon>Arthropoda</taxon>
        <taxon>Hexapoda</taxon>
        <taxon>Insecta</taxon>
        <taxon>Pterygota</taxon>
        <taxon>Neoptera</taxon>
        <taxon>Paraneoptera</taxon>
        <taxon>Hemiptera</taxon>
        <taxon>Sternorrhyncha</taxon>
        <taxon>Psylloidea</taxon>
        <taxon>Psyllidae</taxon>
        <taxon>Psyllinae</taxon>
        <taxon>Cacopsylla</taxon>
    </lineage>
</organism>
<sequence length="160" mass="19144">MFSLPPELLRVSNYSIDWPVISLSVVSMLVIVEQLMKMMRVLLADHLIYPTLWIFRRVVKPIFRTNKLLELPRNSKTPCKMHASRRKIPKFPYFQIKTHEFAFHIPRLKNQKDKRDMLKSHFLFCHFVTSHAQIMLEPKTFYTYHTSRRIYSIISSMSTT</sequence>
<proteinExistence type="predicted"/>
<name>A0A8D8Y1G6_9HEMI</name>
<dbReference type="AlphaFoldDB" id="A0A8D8Y1G6"/>
<keyword evidence="1" id="KW-1133">Transmembrane helix</keyword>
<protein>
    <submittedName>
        <fullName evidence="2">Uncharacterized protein</fullName>
    </submittedName>
</protein>
<dbReference type="EMBL" id="HBUF01352619">
    <property type="protein sequence ID" value="CAG6715054.1"/>
    <property type="molecule type" value="Transcribed_RNA"/>
</dbReference>